<dbReference type="GO" id="GO:0042158">
    <property type="term" value="P:lipoprotein biosynthetic process"/>
    <property type="evidence" value="ECO:0007669"/>
    <property type="project" value="InterPro"/>
</dbReference>
<dbReference type="PANTHER" id="PTHR38686">
    <property type="entry name" value="APOLIPOPROTEIN N-ACYLTRANSFERASE"/>
    <property type="match status" value="1"/>
</dbReference>
<proteinExistence type="inferred from homology"/>
<feature type="transmembrane region" description="Helical" evidence="8">
    <location>
        <begin position="463"/>
        <end position="483"/>
    </location>
</feature>
<keyword evidence="6 8" id="KW-0472">Membrane</keyword>
<dbReference type="PANTHER" id="PTHR38686:SF1">
    <property type="entry name" value="APOLIPOPROTEIN N-ACYLTRANSFERASE"/>
    <property type="match status" value="1"/>
</dbReference>
<dbReference type="GO" id="GO:0005886">
    <property type="term" value="C:plasma membrane"/>
    <property type="evidence" value="ECO:0007669"/>
    <property type="project" value="UniProtKB-SubCell"/>
</dbReference>
<feature type="domain" description="CN hydrolase" evidence="9">
    <location>
        <begin position="216"/>
        <end position="453"/>
    </location>
</feature>
<dbReference type="InterPro" id="IPR036526">
    <property type="entry name" value="C-N_Hydrolase_sf"/>
</dbReference>
<gene>
    <name evidence="10" type="ORF">METZ01_LOCUS81503</name>
</gene>
<dbReference type="EMBL" id="UINC01006621">
    <property type="protein sequence ID" value="SVA28649.1"/>
    <property type="molecule type" value="Genomic_DNA"/>
</dbReference>
<keyword evidence="2" id="KW-1003">Cell membrane</keyword>
<comment type="subcellular location">
    <subcellularLocation>
        <location evidence="1">Cell membrane</location>
        <topology evidence="1">Multi-pass membrane protein</topology>
    </subcellularLocation>
</comment>
<dbReference type="AlphaFoldDB" id="A0A381UKI7"/>
<reference evidence="10" key="1">
    <citation type="submission" date="2018-05" db="EMBL/GenBank/DDBJ databases">
        <authorList>
            <person name="Lanie J.A."/>
            <person name="Ng W.-L."/>
            <person name="Kazmierczak K.M."/>
            <person name="Andrzejewski T.M."/>
            <person name="Davidsen T.M."/>
            <person name="Wayne K.J."/>
            <person name="Tettelin H."/>
            <person name="Glass J.I."/>
            <person name="Rusch D."/>
            <person name="Podicherti R."/>
            <person name="Tsui H.-C.T."/>
            <person name="Winkler M.E."/>
        </authorList>
    </citation>
    <scope>NUCLEOTIDE SEQUENCE</scope>
</reference>
<evidence type="ECO:0000259" key="9">
    <source>
        <dbReference type="PROSITE" id="PS50263"/>
    </source>
</evidence>
<evidence type="ECO:0000256" key="7">
    <source>
        <dbReference type="ARBA" id="ARBA00023315"/>
    </source>
</evidence>
<dbReference type="HAMAP" id="MF_01148">
    <property type="entry name" value="Lnt"/>
    <property type="match status" value="1"/>
</dbReference>
<dbReference type="Pfam" id="PF20154">
    <property type="entry name" value="LNT_N"/>
    <property type="match status" value="1"/>
</dbReference>
<feature type="transmembrane region" description="Helical" evidence="8">
    <location>
        <begin position="150"/>
        <end position="175"/>
    </location>
</feature>
<feature type="transmembrane region" description="Helical" evidence="8">
    <location>
        <begin position="72"/>
        <end position="97"/>
    </location>
</feature>
<feature type="transmembrane region" description="Helical" evidence="8">
    <location>
        <begin position="40"/>
        <end position="60"/>
    </location>
</feature>
<name>A0A381UKI7_9ZZZZ</name>
<dbReference type="InterPro" id="IPR004563">
    <property type="entry name" value="Apolipo_AcylTrfase"/>
</dbReference>
<evidence type="ECO:0000256" key="8">
    <source>
        <dbReference type="SAM" id="Phobius"/>
    </source>
</evidence>
<evidence type="ECO:0000256" key="4">
    <source>
        <dbReference type="ARBA" id="ARBA00022692"/>
    </source>
</evidence>
<organism evidence="10">
    <name type="scientific">marine metagenome</name>
    <dbReference type="NCBI Taxonomy" id="408172"/>
    <lineage>
        <taxon>unclassified sequences</taxon>
        <taxon>metagenomes</taxon>
        <taxon>ecological metagenomes</taxon>
    </lineage>
</organism>
<evidence type="ECO:0000256" key="1">
    <source>
        <dbReference type="ARBA" id="ARBA00004651"/>
    </source>
</evidence>
<evidence type="ECO:0000313" key="10">
    <source>
        <dbReference type="EMBL" id="SVA28649.1"/>
    </source>
</evidence>
<dbReference type="PROSITE" id="PS50263">
    <property type="entry name" value="CN_HYDROLASE"/>
    <property type="match status" value="1"/>
</dbReference>
<evidence type="ECO:0000256" key="6">
    <source>
        <dbReference type="ARBA" id="ARBA00023136"/>
    </source>
</evidence>
<evidence type="ECO:0000256" key="2">
    <source>
        <dbReference type="ARBA" id="ARBA00022475"/>
    </source>
</evidence>
<dbReference type="InterPro" id="IPR003010">
    <property type="entry name" value="C-N_Hydrolase"/>
</dbReference>
<dbReference type="NCBIfam" id="TIGR00546">
    <property type="entry name" value="lnt"/>
    <property type="match status" value="1"/>
</dbReference>
<protein>
    <recommendedName>
        <fullName evidence="9">CN hydrolase domain-containing protein</fullName>
    </recommendedName>
</protein>
<dbReference type="Pfam" id="PF00795">
    <property type="entry name" value="CN_hydrolase"/>
    <property type="match status" value="1"/>
</dbReference>
<dbReference type="GO" id="GO:0016410">
    <property type="term" value="F:N-acyltransferase activity"/>
    <property type="evidence" value="ECO:0007669"/>
    <property type="project" value="InterPro"/>
</dbReference>
<feature type="transmembrane region" description="Helical" evidence="8">
    <location>
        <begin position="182"/>
        <end position="203"/>
    </location>
</feature>
<feature type="transmembrane region" description="Helical" evidence="8">
    <location>
        <begin position="109"/>
        <end position="130"/>
    </location>
</feature>
<keyword evidence="3" id="KW-0808">Transferase</keyword>
<keyword evidence="4 8" id="KW-0812">Transmembrane</keyword>
<keyword evidence="7" id="KW-0012">Acyltransferase</keyword>
<evidence type="ECO:0000256" key="3">
    <source>
        <dbReference type="ARBA" id="ARBA00022679"/>
    </source>
</evidence>
<dbReference type="SUPFAM" id="SSF56317">
    <property type="entry name" value="Carbon-nitrogen hydrolase"/>
    <property type="match status" value="1"/>
</dbReference>
<sequence length="489" mass="54593">MSSFAGALFLLAFAPFGVSILAAVSIGYLFILCLTQPPKIVIQCFFCFGLILFVLGLYWLYISIHTVSGGPIWLAILLIVILSVFMALYYALAGYLISISYTKFQSQSLTLLIIAPSIWVLIEWFRGWFLSGFPWFSVGYSQTNTYLSNWAPIGGIYMVSWICGICAGLLALIYLGKGQHSYKAAAALITIITVSLLLGMFSWTQSTGEKFTVSLVQGGIQQERKWLPGEFSKTLDLYKSSLITSNKSDLVVWPEVAIPSIASNVESYLDDLKKVVKENQIQMLLFGILTSDKTSGEIRNSMMAIGSSDVVYHKRHLLPFGEYFPVPDLIRSWLQSMGLPNRDIQRGNTIQDMPQLSNILIAPSICYEDIFGSELLGYFPEANLLVNITNNAWFGKSFASEQHFQMSIMRAIESGRYLLRATNTGVTAIVEPDGTVERAQSFKYSILSGTIEPMIGNTPYTKYGNSLIVILLILNLFFSYLWVKKQIKI</sequence>
<evidence type="ECO:0000256" key="5">
    <source>
        <dbReference type="ARBA" id="ARBA00022989"/>
    </source>
</evidence>
<dbReference type="CDD" id="cd07571">
    <property type="entry name" value="ALP_N-acyl_transferase"/>
    <property type="match status" value="1"/>
</dbReference>
<keyword evidence="5 8" id="KW-1133">Transmembrane helix</keyword>
<accession>A0A381UKI7</accession>
<dbReference type="Gene3D" id="3.60.110.10">
    <property type="entry name" value="Carbon-nitrogen hydrolase"/>
    <property type="match status" value="1"/>
</dbReference>
<feature type="transmembrane region" description="Helical" evidence="8">
    <location>
        <begin position="6"/>
        <end position="33"/>
    </location>
</feature>
<dbReference type="InterPro" id="IPR045378">
    <property type="entry name" value="LNT_N"/>
</dbReference>